<dbReference type="Proteomes" id="UP000095282">
    <property type="component" value="Unplaced"/>
</dbReference>
<evidence type="ECO:0000313" key="2">
    <source>
        <dbReference type="WBParaSite" id="Csp11.Scaffold546.g3472.t1"/>
    </source>
</evidence>
<evidence type="ECO:0000313" key="1">
    <source>
        <dbReference type="Proteomes" id="UP000095282"/>
    </source>
</evidence>
<organism evidence="1 2">
    <name type="scientific">Caenorhabditis tropicalis</name>
    <dbReference type="NCBI Taxonomy" id="1561998"/>
    <lineage>
        <taxon>Eukaryota</taxon>
        <taxon>Metazoa</taxon>
        <taxon>Ecdysozoa</taxon>
        <taxon>Nematoda</taxon>
        <taxon>Chromadorea</taxon>
        <taxon>Rhabditida</taxon>
        <taxon>Rhabditina</taxon>
        <taxon>Rhabditomorpha</taxon>
        <taxon>Rhabditoidea</taxon>
        <taxon>Rhabditidae</taxon>
        <taxon>Peloderinae</taxon>
        <taxon>Caenorhabditis</taxon>
    </lineage>
</organism>
<dbReference type="Pfam" id="PF06542">
    <property type="entry name" value="PHA-1"/>
    <property type="match status" value="1"/>
</dbReference>
<proteinExistence type="predicted"/>
<dbReference type="eggNOG" id="ENOG502TJPN">
    <property type="taxonomic scope" value="Eukaryota"/>
</dbReference>
<dbReference type="WBParaSite" id="Csp11.Scaffold546.g3472.t1">
    <property type="protein sequence ID" value="Csp11.Scaffold546.g3472.t1"/>
    <property type="gene ID" value="Csp11.Scaffold546.g3472"/>
</dbReference>
<accession>A0A1I7T8K1</accession>
<dbReference type="InterPro" id="IPR009497">
    <property type="entry name" value="Regulator_protein_PHA-1"/>
</dbReference>
<dbReference type="AlphaFoldDB" id="A0A1I7T8K1"/>
<protein>
    <submittedName>
        <fullName evidence="2">F-box domain-containing protein</fullName>
    </submittedName>
</protein>
<name>A0A1I7T8K1_9PELO</name>
<keyword evidence="1" id="KW-1185">Reference proteome</keyword>
<reference evidence="2" key="1">
    <citation type="submission" date="2016-11" db="UniProtKB">
        <authorList>
            <consortium name="WormBaseParasite"/>
        </authorList>
    </citation>
    <scope>IDENTIFICATION</scope>
</reference>
<sequence>MNDSQLISDRIFNNPVIVSEILNNLSNDLIDDLDCRLINKTFNSSCLSIIRKNHERIKIEYIGDQFIVYFGKLLEEDRRIFINYRSVRIGKVDDYFKFLRSAVNVKIRKVEIKNTYRMSENVQKMIHDSFYSTLIDSDDCNINVLTGGDNEFHMCSDCLKMFMKCSVFGPIGIQYGWKKTNKCLHYSTLVVTDGVLDFFARDMIQFENDYFDKCTNDITCDKLILQIHEEEYRWSEEDEERIYNDHPLLRLDGGETRRMISMCIPREVLESLIRKWKVKRIEIKFMEGQTKSCTKNKWTSTGKFSRIRFDNPYEKTEKSRMKYTFESVKIDLSDSLFWKIGFDEEKENGYKNLIANVRRMFPTENISIEFSHWRNRWNQSFEKMRENIMGIVFEEEQRNLRVDIQCFPFSTLSPEYSSQFHFRCHQFETSIQDSHEIIHRRRLENNQFIKEKWIGKRYKMVDEGNRCTINFDIYST</sequence>